<feature type="coiled-coil region" evidence="1">
    <location>
        <begin position="37"/>
        <end position="82"/>
    </location>
</feature>
<dbReference type="OrthoDB" id="3543008at2759"/>
<dbReference type="AlphaFoldDB" id="A0A4Z1HGC5"/>
<organism evidence="2 3">
    <name type="scientific">Botryotinia convoluta</name>
    <dbReference type="NCBI Taxonomy" id="54673"/>
    <lineage>
        <taxon>Eukaryota</taxon>
        <taxon>Fungi</taxon>
        <taxon>Dikarya</taxon>
        <taxon>Ascomycota</taxon>
        <taxon>Pezizomycotina</taxon>
        <taxon>Leotiomycetes</taxon>
        <taxon>Helotiales</taxon>
        <taxon>Sclerotiniaceae</taxon>
        <taxon>Botryotinia</taxon>
    </lineage>
</organism>
<keyword evidence="3" id="KW-1185">Reference proteome</keyword>
<dbReference type="EMBL" id="PQXN01000573">
    <property type="protein sequence ID" value="TGO44193.1"/>
    <property type="molecule type" value="Genomic_DNA"/>
</dbReference>
<evidence type="ECO:0000256" key="1">
    <source>
        <dbReference type="SAM" id="Coils"/>
    </source>
</evidence>
<proteinExistence type="predicted"/>
<gene>
    <name evidence="2" type="ORF">BCON_0575g00050</name>
</gene>
<keyword evidence="1" id="KW-0175">Coiled coil</keyword>
<name>A0A4Z1HGC5_9HELO</name>
<evidence type="ECO:0000313" key="2">
    <source>
        <dbReference type="EMBL" id="TGO44193.1"/>
    </source>
</evidence>
<sequence length="129" mass="15144">MIVISRPSRHFLAKKVDELIRDFELLRPHKRVSSAEYRQAKKNLDGMMERLHAQINEDRETVERLRLRLPELEAAKIRAAENGDHESWNEIDREHQAISIRADRIAAEIHSMGRDIEKISILVIENDIM</sequence>
<reference evidence="2 3" key="1">
    <citation type="submission" date="2017-12" db="EMBL/GenBank/DDBJ databases">
        <title>Comparative genomics of Botrytis spp.</title>
        <authorList>
            <person name="Valero-Jimenez C.A."/>
            <person name="Tapia P."/>
            <person name="Veloso J."/>
            <person name="Silva-Moreno E."/>
            <person name="Staats M."/>
            <person name="Valdes J.H."/>
            <person name="Van Kan J.A.L."/>
        </authorList>
    </citation>
    <scope>NUCLEOTIDE SEQUENCE [LARGE SCALE GENOMIC DNA]</scope>
    <source>
        <strain evidence="2 3">MUCL11595</strain>
    </source>
</reference>
<evidence type="ECO:0008006" key="4">
    <source>
        <dbReference type="Google" id="ProtNLM"/>
    </source>
</evidence>
<protein>
    <recommendedName>
        <fullName evidence="4">Tubulin-specific chaperone A</fullName>
    </recommendedName>
</protein>
<dbReference type="Proteomes" id="UP000297527">
    <property type="component" value="Unassembled WGS sequence"/>
</dbReference>
<evidence type="ECO:0000313" key="3">
    <source>
        <dbReference type="Proteomes" id="UP000297527"/>
    </source>
</evidence>
<accession>A0A4Z1HGC5</accession>
<comment type="caution">
    <text evidence="2">The sequence shown here is derived from an EMBL/GenBank/DDBJ whole genome shotgun (WGS) entry which is preliminary data.</text>
</comment>